<reference evidence="9 10" key="1">
    <citation type="submission" date="2017-07" db="EMBL/GenBank/DDBJ databases">
        <title>The genome sequence of Paludifilum halophilum highlights mechanisms for microbial adaptation to high salt environemnts.</title>
        <authorList>
            <person name="Belbahri L."/>
        </authorList>
    </citation>
    <scope>NUCLEOTIDE SEQUENCE [LARGE SCALE GENOMIC DNA]</scope>
    <source>
        <strain evidence="9 10">DSM 102817</strain>
    </source>
</reference>
<dbReference type="GO" id="GO:0022857">
    <property type="term" value="F:transmembrane transporter activity"/>
    <property type="evidence" value="ECO:0007669"/>
    <property type="project" value="InterPro"/>
</dbReference>
<feature type="transmembrane region" description="Helical" evidence="7">
    <location>
        <begin position="172"/>
        <end position="191"/>
    </location>
</feature>
<comment type="subcellular location">
    <subcellularLocation>
        <location evidence="1">Cell membrane</location>
        <topology evidence="1">Multi-pass membrane protein</topology>
    </subcellularLocation>
</comment>
<keyword evidence="4 7" id="KW-1133">Transmembrane helix</keyword>
<dbReference type="AlphaFoldDB" id="A0A235B3C8"/>
<comment type="caution">
    <text evidence="9">The sequence shown here is derived from an EMBL/GenBank/DDBJ whole genome shotgun (WGS) entry which is preliminary data.</text>
</comment>
<feature type="transmembrane region" description="Helical" evidence="7">
    <location>
        <begin position="240"/>
        <end position="266"/>
    </location>
</feature>
<evidence type="ECO:0000256" key="7">
    <source>
        <dbReference type="SAM" id="Phobius"/>
    </source>
</evidence>
<feature type="transmembrane region" description="Helical" evidence="7">
    <location>
        <begin position="78"/>
        <end position="98"/>
    </location>
</feature>
<sequence>MEIRASPLPTPGTDEMPSKGGNPMQTNPATEVDPDASSELWSRNFILICLTNFLVFVSFQIFVPTLPLYVDRLGGSESAVGVIVGAFTLSAVVIRPWLGRMVDTHGRRGIYLVGLLFFFATTLAYFSMTTVFLLFILRVLHGFSWGAVTTAASTIATDLIPDRRRGEGMGYYGLFTNLAVAFGPALGLWVVERYSFPVLFAGAAGLVFAAWATAVTIQYPAPRRVPAEEESRRDRMTAGVLTKGTLATSAMGLCVTFTLGGIVAYLPLFAQERGIPHAGWFFTVFAVTMVAIRPWAGKLFDRQGPRLTIPCGLISLTLSLALLSVTDSLSALLTAAALYGTGFGAVHPSLQAWTIQRSPSSAKGRANGIFFASFDLGLGIGSILSGLVVEQAGFPAMFLTAATSLVPAYILFLRIK</sequence>
<feature type="transmembrane region" description="Helical" evidence="7">
    <location>
        <begin position="45"/>
        <end position="66"/>
    </location>
</feature>
<dbReference type="SUPFAM" id="SSF103473">
    <property type="entry name" value="MFS general substrate transporter"/>
    <property type="match status" value="1"/>
</dbReference>
<dbReference type="CDD" id="cd17489">
    <property type="entry name" value="MFS_YfcJ_like"/>
    <property type="match status" value="1"/>
</dbReference>
<dbReference type="PANTHER" id="PTHR23531:SF2">
    <property type="entry name" value="PERMEASE"/>
    <property type="match status" value="1"/>
</dbReference>
<evidence type="ECO:0000256" key="6">
    <source>
        <dbReference type="SAM" id="MobiDB-lite"/>
    </source>
</evidence>
<dbReference type="GO" id="GO:0005886">
    <property type="term" value="C:plasma membrane"/>
    <property type="evidence" value="ECO:0007669"/>
    <property type="project" value="UniProtKB-SubCell"/>
</dbReference>
<keyword evidence="2" id="KW-0813">Transport</keyword>
<gene>
    <name evidence="9" type="ORF">CHM34_16390</name>
</gene>
<dbReference type="InterPro" id="IPR036259">
    <property type="entry name" value="MFS_trans_sf"/>
</dbReference>
<evidence type="ECO:0000256" key="3">
    <source>
        <dbReference type="ARBA" id="ARBA00022692"/>
    </source>
</evidence>
<dbReference type="InterPro" id="IPR020846">
    <property type="entry name" value="MFS_dom"/>
</dbReference>
<evidence type="ECO:0000313" key="9">
    <source>
        <dbReference type="EMBL" id="OYD06469.1"/>
    </source>
</evidence>
<dbReference type="PROSITE" id="PS50850">
    <property type="entry name" value="MFS"/>
    <property type="match status" value="1"/>
</dbReference>
<evidence type="ECO:0000256" key="2">
    <source>
        <dbReference type="ARBA" id="ARBA00022448"/>
    </source>
</evidence>
<dbReference type="PANTHER" id="PTHR23531">
    <property type="entry name" value="QUINOLENE RESISTANCE PROTEIN NORA"/>
    <property type="match status" value="1"/>
</dbReference>
<dbReference type="InterPro" id="IPR052714">
    <property type="entry name" value="MFS_Exporter"/>
</dbReference>
<dbReference type="Proteomes" id="UP000215459">
    <property type="component" value="Unassembled WGS sequence"/>
</dbReference>
<evidence type="ECO:0000256" key="4">
    <source>
        <dbReference type="ARBA" id="ARBA00022989"/>
    </source>
</evidence>
<keyword evidence="10" id="KW-1185">Reference proteome</keyword>
<feature type="transmembrane region" description="Helical" evidence="7">
    <location>
        <begin position="110"/>
        <end position="137"/>
    </location>
</feature>
<feature type="region of interest" description="Disordered" evidence="6">
    <location>
        <begin position="1"/>
        <end position="34"/>
    </location>
</feature>
<feature type="transmembrane region" description="Helical" evidence="7">
    <location>
        <begin position="367"/>
        <end position="388"/>
    </location>
</feature>
<accession>A0A235B3C8</accession>
<evidence type="ECO:0000259" key="8">
    <source>
        <dbReference type="PROSITE" id="PS50850"/>
    </source>
</evidence>
<dbReference type="Pfam" id="PF07690">
    <property type="entry name" value="MFS_1"/>
    <property type="match status" value="2"/>
</dbReference>
<feature type="transmembrane region" description="Helical" evidence="7">
    <location>
        <begin position="143"/>
        <end position="160"/>
    </location>
</feature>
<evidence type="ECO:0000256" key="5">
    <source>
        <dbReference type="ARBA" id="ARBA00023136"/>
    </source>
</evidence>
<feature type="domain" description="Major facilitator superfamily (MFS) profile" evidence="8">
    <location>
        <begin position="44"/>
        <end position="416"/>
    </location>
</feature>
<feature type="transmembrane region" description="Helical" evidence="7">
    <location>
        <begin position="197"/>
        <end position="219"/>
    </location>
</feature>
<keyword evidence="3 7" id="KW-0812">Transmembrane</keyword>
<evidence type="ECO:0000256" key="1">
    <source>
        <dbReference type="ARBA" id="ARBA00004651"/>
    </source>
</evidence>
<evidence type="ECO:0000313" key="10">
    <source>
        <dbReference type="Proteomes" id="UP000215459"/>
    </source>
</evidence>
<feature type="transmembrane region" description="Helical" evidence="7">
    <location>
        <begin position="278"/>
        <end position="295"/>
    </location>
</feature>
<keyword evidence="5 7" id="KW-0472">Membrane</keyword>
<proteinExistence type="predicted"/>
<feature type="transmembrane region" description="Helical" evidence="7">
    <location>
        <begin position="394"/>
        <end position="413"/>
    </location>
</feature>
<dbReference type="Gene3D" id="1.20.1250.20">
    <property type="entry name" value="MFS general substrate transporter like domains"/>
    <property type="match status" value="1"/>
</dbReference>
<name>A0A235B3C8_9BACL</name>
<dbReference type="InterPro" id="IPR011701">
    <property type="entry name" value="MFS"/>
</dbReference>
<feature type="transmembrane region" description="Helical" evidence="7">
    <location>
        <begin position="331"/>
        <end position="355"/>
    </location>
</feature>
<feature type="transmembrane region" description="Helical" evidence="7">
    <location>
        <begin position="307"/>
        <end position="325"/>
    </location>
</feature>
<organism evidence="9 10">
    <name type="scientific">Paludifilum halophilum</name>
    <dbReference type="NCBI Taxonomy" id="1642702"/>
    <lineage>
        <taxon>Bacteria</taxon>
        <taxon>Bacillati</taxon>
        <taxon>Bacillota</taxon>
        <taxon>Bacilli</taxon>
        <taxon>Bacillales</taxon>
        <taxon>Thermoactinomycetaceae</taxon>
        <taxon>Paludifilum</taxon>
    </lineage>
</organism>
<protein>
    <recommendedName>
        <fullName evidence="8">Major facilitator superfamily (MFS) profile domain-containing protein</fullName>
    </recommendedName>
</protein>
<dbReference type="EMBL" id="NOWF01000012">
    <property type="protein sequence ID" value="OYD06469.1"/>
    <property type="molecule type" value="Genomic_DNA"/>
</dbReference>
<dbReference type="OrthoDB" id="9814001at2"/>